<dbReference type="Gene3D" id="1.10.510.10">
    <property type="entry name" value="Transferase(Phosphotransferase) domain 1"/>
    <property type="match status" value="1"/>
</dbReference>
<name>A0AAW9R1I3_9GAMM</name>
<dbReference type="SMART" id="SM00028">
    <property type="entry name" value="TPR"/>
    <property type="match status" value="5"/>
</dbReference>
<dbReference type="Pfam" id="PF00069">
    <property type="entry name" value="Pkinase"/>
    <property type="match status" value="1"/>
</dbReference>
<evidence type="ECO:0000256" key="1">
    <source>
        <dbReference type="ARBA" id="ARBA00022679"/>
    </source>
</evidence>
<dbReference type="InterPro" id="IPR000719">
    <property type="entry name" value="Prot_kinase_dom"/>
</dbReference>
<evidence type="ECO:0000259" key="7">
    <source>
        <dbReference type="PROSITE" id="PS50011"/>
    </source>
</evidence>
<dbReference type="Pfam" id="PF13424">
    <property type="entry name" value="TPR_12"/>
    <property type="match status" value="1"/>
</dbReference>
<dbReference type="SUPFAM" id="SSF48452">
    <property type="entry name" value="TPR-like"/>
    <property type="match status" value="2"/>
</dbReference>
<evidence type="ECO:0000313" key="8">
    <source>
        <dbReference type="EMBL" id="MEJ1249655.1"/>
    </source>
</evidence>
<gene>
    <name evidence="8" type="ORF">WB794_08220</name>
</gene>
<reference evidence="8 9" key="1">
    <citation type="journal article" date="2016" name="Antonie Van Leeuwenhoek">
        <title>Denitratimonas tolerans gen. nov., sp. nov., a denitrifying bacterium isolated from a bioreactor for tannery wastewater treatment.</title>
        <authorList>
            <person name="Han S.I."/>
            <person name="Kim J.O."/>
            <person name="Lee Y.R."/>
            <person name="Ekpeghere K.I."/>
            <person name="Koh S.C."/>
            <person name="Whang K.S."/>
        </authorList>
    </citation>
    <scope>NUCLEOTIDE SEQUENCE [LARGE SCALE GENOMIC DNA]</scope>
    <source>
        <strain evidence="8 9">KACC 17565</strain>
    </source>
</reference>
<dbReference type="Proteomes" id="UP001364472">
    <property type="component" value="Unassembled WGS sequence"/>
</dbReference>
<feature type="region of interest" description="Disordered" evidence="6">
    <location>
        <begin position="765"/>
        <end position="793"/>
    </location>
</feature>
<evidence type="ECO:0000256" key="2">
    <source>
        <dbReference type="ARBA" id="ARBA00022741"/>
    </source>
</evidence>
<dbReference type="SUPFAM" id="SSF56112">
    <property type="entry name" value="Protein kinase-like (PK-like)"/>
    <property type="match status" value="1"/>
</dbReference>
<keyword evidence="3 8" id="KW-0418">Kinase</keyword>
<dbReference type="Gene3D" id="1.25.40.10">
    <property type="entry name" value="Tetratricopeptide repeat domain"/>
    <property type="match status" value="2"/>
</dbReference>
<keyword evidence="4 5" id="KW-0067">ATP-binding</keyword>
<feature type="domain" description="Protein kinase" evidence="7">
    <location>
        <begin position="86"/>
        <end position="376"/>
    </location>
</feature>
<dbReference type="PANTHER" id="PTHR43289">
    <property type="entry name" value="MITOGEN-ACTIVATED PROTEIN KINASE KINASE KINASE 20-RELATED"/>
    <property type="match status" value="1"/>
</dbReference>
<evidence type="ECO:0000256" key="4">
    <source>
        <dbReference type="ARBA" id="ARBA00022840"/>
    </source>
</evidence>
<dbReference type="GO" id="GO:0005524">
    <property type="term" value="F:ATP binding"/>
    <property type="evidence" value="ECO:0007669"/>
    <property type="project" value="UniProtKB-UniRule"/>
</dbReference>
<dbReference type="InterPro" id="IPR011990">
    <property type="entry name" value="TPR-like_helical_dom_sf"/>
</dbReference>
<dbReference type="EMBL" id="JBBDHC010000010">
    <property type="protein sequence ID" value="MEJ1249655.1"/>
    <property type="molecule type" value="Genomic_DNA"/>
</dbReference>
<evidence type="ECO:0000256" key="3">
    <source>
        <dbReference type="ARBA" id="ARBA00022777"/>
    </source>
</evidence>
<dbReference type="PROSITE" id="PS50011">
    <property type="entry name" value="PROTEIN_KINASE_DOM"/>
    <property type="match status" value="1"/>
</dbReference>
<keyword evidence="1 8" id="KW-0808">Transferase</keyword>
<dbReference type="PANTHER" id="PTHR43289:SF34">
    <property type="entry name" value="SERINE_THREONINE-PROTEIN KINASE YBDM-RELATED"/>
    <property type="match status" value="1"/>
</dbReference>
<dbReference type="PROSITE" id="PS00107">
    <property type="entry name" value="PROTEIN_KINASE_ATP"/>
    <property type="match status" value="1"/>
</dbReference>
<dbReference type="EC" id="2.7.11.1" evidence="8"/>
<sequence>MTVTQVLGEDGDERRALEVLDQLLDLPEREQEAALAALSLPPALARRVRSLLSVQARAADLFDTAPSPSARVHPGLPQPDERIGVYRIERPIGAGGMGAVFLASRDDGLFEQRVAIKLVQPIHPFVDADWQRGVLAHFEEERAILAQLQHPNIVRIIDGGQTDAGLPYLVMDYIDGVDLMRHCREQRLELADRIRLFCQVCEAVQEAHRHLIVHRDLKPGNVLVDAGGTPHLLDFGIAKLLDPVRAQGAPEDETQATLLGAMTPAYASPEQLRRRPLTTRSDVYSLGVMLYQMLAGKRPYQTDSLTPAELERAICTTEPPSVSRALRDDDASPGYLEMPRQIAPDLERIVAKALHKEPGRRYGSAQELADDLRRYLAGQPVLAQPDSLGYRMRKFVGRHRAATATAAVALLLILGAGATALVQAHRARLAAADAQEINAFLMEVLTESSVDHAGSEVGLGDVLEAAGARIDARFAQRPEIAAGLRHALGNNLLNLNRLEAAGRQLEAALAEAKIAFGPSSLLAWQISDSLALLRVDQGRYSEAATLLEEVLAGVRRSGQRDTPFFVRASNNLGYLYMEREEYAQAEPHVAAALAAIEQGGVEIPRDEYSSLLTNQAQILHGLDRREEADALYRRAYDILRTEYPEATREMAIQLNNRALLLSDMGRREEALELARESVELRRRTYRGDHPMVAFGLTNLVGMALGAGNLDKALAAAEEAVAMAERLEDTRSDIKVLAQAALAQAHLARGEPAPARAALARARRALDEMPEVSPRAKTTLDRLESALRDREARE</sequence>
<dbReference type="GO" id="GO:0004674">
    <property type="term" value="F:protein serine/threonine kinase activity"/>
    <property type="evidence" value="ECO:0007669"/>
    <property type="project" value="UniProtKB-EC"/>
</dbReference>
<dbReference type="AlphaFoldDB" id="A0AAW9R1I3"/>
<dbReference type="PROSITE" id="PS00108">
    <property type="entry name" value="PROTEIN_KINASE_ST"/>
    <property type="match status" value="1"/>
</dbReference>
<feature type="binding site" evidence="5">
    <location>
        <position position="117"/>
    </location>
    <ligand>
        <name>ATP</name>
        <dbReference type="ChEBI" id="CHEBI:30616"/>
    </ligand>
</feature>
<organism evidence="8 9">
    <name type="scientific">Denitratimonas tolerans</name>
    <dbReference type="NCBI Taxonomy" id="1338420"/>
    <lineage>
        <taxon>Bacteria</taxon>
        <taxon>Pseudomonadati</taxon>
        <taxon>Pseudomonadota</taxon>
        <taxon>Gammaproteobacteria</taxon>
        <taxon>Lysobacterales</taxon>
        <taxon>Lysobacteraceae</taxon>
        <taxon>Denitratimonas</taxon>
    </lineage>
</organism>
<keyword evidence="2 5" id="KW-0547">Nucleotide-binding</keyword>
<protein>
    <submittedName>
        <fullName evidence="8">Serine/threonine-protein kinase</fullName>
        <ecNumber evidence="8">2.7.11.1</ecNumber>
    </submittedName>
</protein>
<dbReference type="InterPro" id="IPR011009">
    <property type="entry name" value="Kinase-like_dom_sf"/>
</dbReference>
<evidence type="ECO:0000256" key="6">
    <source>
        <dbReference type="SAM" id="MobiDB-lite"/>
    </source>
</evidence>
<dbReference type="CDD" id="cd14014">
    <property type="entry name" value="STKc_PknB_like"/>
    <property type="match status" value="1"/>
</dbReference>
<dbReference type="InterPro" id="IPR008271">
    <property type="entry name" value="Ser/Thr_kinase_AS"/>
</dbReference>
<dbReference type="Gene3D" id="3.30.200.20">
    <property type="entry name" value="Phosphorylase Kinase, domain 1"/>
    <property type="match status" value="1"/>
</dbReference>
<feature type="compositionally biased region" description="Basic and acidic residues" evidence="6">
    <location>
        <begin position="777"/>
        <end position="793"/>
    </location>
</feature>
<dbReference type="SMART" id="SM00220">
    <property type="entry name" value="S_TKc"/>
    <property type="match status" value="1"/>
</dbReference>
<comment type="caution">
    <text evidence="8">The sequence shown here is derived from an EMBL/GenBank/DDBJ whole genome shotgun (WGS) entry which is preliminary data.</text>
</comment>
<evidence type="ECO:0000256" key="5">
    <source>
        <dbReference type="PROSITE-ProRule" id="PRU10141"/>
    </source>
</evidence>
<evidence type="ECO:0000313" key="9">
    <source>
        <dbReference type="Proteomes" id="UP001364472"/>
    </source>
</evidence>
<proteinExistence type="predicted"/>
<accession>A0AAW9R1I3</accession>
<keyword evidence="9" id="KW-1185">Reference proteome</keyword>
<dbReference type="InterPro" id="IPR017441">
    <property type="entry name" value="Protein_kinase_ATP_BS"/>
</dbReference>
<dbReference type="RefSeq" id="WP_337335372.1">
    <property type="nucleotide sequence ID" value="NZ_JBBDHC010000010.1"/>
</dbReference>
<dbReference type="InterPro" id="IPR019734">
    <property type="entry name" value="TPR_rpt"/>
</dbReference>